<reference evidence="3" key="1">
    <citation type="journal article" date="2014" name="Int. J. Syst. Evol. Microbiol.">
        <title>Complete genome sequence of Corynebacterium casei LMG S-19264T (=DSM 44701T), isolated from a smear-ripened cheese.</title>
        <authorList>
            <consortium name="US DOE Joint Genome Institute (JGI-PGF)"/>
            <person name="Walter F."/>
            <person name="Albersmeier A."/>
            <person name="Kalinowski J."/>
            <person name="Ruckert C."/>
        </authorList>
    </citation>
    <scope>NUCLEOTIDE SEQUENCE</scope>
    <source>
        <strain evidence="3">NBRC 110071</strain>
    </source>
</reference>
<dbReference type="PANTHER" id="PTHR38834:SF3">
    <property type="entry name" value="SOLUTE-BINDING PROTEIN FAMILY 3_N-TERMINAL DOMAIN-CONTAINING PROTEIN"/>
    <property type="match status" value="1"/>
</dbReference>
<comment type="caution">
    <text evidence="3">The sequence shown here is derived from an EMBL/GenBank/DDBJ whole genome shotgun (WGS) entry which is preliminary data.</text>
</comment>
<feature type="chain" id="PRO_5041310104" description="Solute-binding protein family 3/N-terminal domain-containing protein" evidence="1">
    <location>
        <begin position="20"/>
        <end position="245"/>
    </location>
</feature>
<evidence type="ECO:0000313" key="3">
    <source>
        <dbReference type="EMBL" id="GLQ31098.1"/>
    </source>
</evidence>
<dbReference type="AlphaFoldDB" id="A0AA37SAY5"/>
<organism evidence="3 4">
    <name type="scientific">Litoribrevibacter albus</name>
    <dbReference type="NCBI Taxonomy" id="1473156"/>
    <lineage>
        <taxon>Bacteria</taxon>
        <taxon>Pseudomonadati</taxon>
        <taxon>Pseudomonadota</taxon>
        <taxon>Gammaproteobacteria</taxon>
        <taxon>Oceanospirillales</taxon>
        <taxon>Oceanospirillaceae</taxon>
        <taxon>Litoribrevibacter</taxon>
    </lineage>
</organism>
<evidence type="ECO:0000256" key="1">
    <source>
        <dbReference type="SAM" id="SignalP"/>
    </source>
</evidence>
<dbReference type="RefSeq" id="WP_284380588.1">
    <property type="nucleotide sequence ID" value="NZ_BSNM01000011.1"/>
</dbReference>
<dbReference type="Gene3D" id="3.40.190.10">
    <property type="entry name" value="Periplasmic binding protein-like II"/>
    <property type="match status" value="2"/>
</dbReference>
<dbReference type="Proteomes" id="UP001161389">
    <property type="component" value="Unassembled WGS sequence"/>
</dbReference>
<sequence>MRRILIGCWFLLSSFMCQGYEIQIVTEDFAPYSYKENGKLTGISVEIVESLLEQLNLPSNIRVYPFKRTIELAKTRKNTLIFSIIRSEERERHFKWVGRLAPITTALFKLKQRTDINIQSIEDIAEFRISDIQGSAVWEHLKRYDIEVLEIPSTAQNIQMLKLGRIDLTSTVELNFYHTLRVLDYSPKEFEVAYVFDELSSHLWLAFNKDTDDKIVEDFREALQTFKTSVMFKSLLKKYNPNLND</sequence>
<dbReference type="SUPFAM" id="SSF53850">
    <property type="entry name" value="Periplasmic binding protein-like II"/>
    <property type="match status" value="1"/>
</dbReference>
<keyword evidence="1" id="KW-0732">Signal</keyword>
<dbReference type="PANTHER" id="PTHR38834">
    <property type="entry name" value="PERIPLASMIC SUBSTRATE BINDING PROTEIN FAMILY 3"/>
    <property type="match status" value="1"/>
</dbReference>
<dbReference type="Pfam" id="PF00497">
    <property type="entry name" value="SBP_bac_3"/>
    <property type="match status" value="1"/>
</dbReference>
<feature type="domain" description="Solute-binding protein family 3/N-terminal" evidence="2">
    <location>
        <begin position="21"/>
        <end position="243"/>
    </location>
</feature>
<evidence type="ECO:0000313" key="4">
    <source>
        <dbReference type="Proteomes" id="UP001161389"/>
    </source>
</evidence>
<evidence type="ECO:0000259" key="2">
    <source>
        <dbReference type="SMART" id="SM00062"/>
    </source>
</evidence>
<proteinExistence type="predicted"/>
<gene>
    <name evidence="3" type="ORF">GCM10007876_15770</name>
</gene>
<reference evidence="3" key="2">
    <citation type="submission" date="2023-01" db="EMBL/GenBank/DDBJ databases">
        <title>Draft genome sequence of Litoribrevibacter albus strain NBRC 110071.</title>
        <authorList>
            <person name="Sun Q."/>
            <person name="Mori K."/>
        </authorList>
    </citation>
    <scope>NUCLEOTIDE SEQUENCE</scope>
    <source>
        <strain evidence="3">NBRC 110071</strain>
    </source>
</reference>
<dbReference type="SMART" id="SM00062">
    <property type="entry name" value="PBPb"/>
    <property type="match status" value="1"/>
</dbReference>
<dbReference type="InterPro" id="IPR001638">
    <property type="entry name" value="Solute-binding_3/MltF_N"/>
</dbReference>
<dbReference type="EMBL" id="BSNM01000011">
    <property type="protein sequence ID" value="GLQ31098.1"/>
    <property type="molecule type" value="Genomic_DNA"/>
</dbReference>
<accession>A0AA37SAY5</accession>
<name>A0AA37SAY5_9GAMM</name>
<feature type="signal peptide" evidence="1">
    <location>
        <begin position="1"/>
        <end position="19"/>
    </location>
</feature>
<protein>
    <recommendedName>
        <fullName evidence="2">Solute-binding protein family 3/N-terminal domain-containing protein</fullName>
    </recommendedName>
</protein>
<keyword evidence="4" id="KW-1185">Reference proteome</keyword>